<sequence length="61" mass="7082">MPYFELTTPQMKWWSLKGRKVQAPWRVGEVPHKLRENERVLNASGTTVISDKTSTGRIGRR</sequence>
<dbReference type="EMBL" id="KN835582">
    <property type="protein sequence ID" value="KIK35863.1"/>
    <property type="molecule type" value="Genomic_DNA"/>
</dbReference>
<proteinExistence type="predicted"/>
<gene>
    <name evidence="1" type="ORF">CY34DRAFT_811833</name>
</gene>
<organism evidence="1 2">
    <name type="scientific">Suillus luteus UH-Slu-Lm8-n1</name>
    <dbReference type="NCBI Taxonomy" id="930992"/>
    <lineage>
        <taxon>Eukaryota</taxon>
        <taxon>Fungi</taxon>
        <taxon>Dikarya</taxon>
        <taxon>Basidiomycota</taxon>
        <taxon>Agaricomycotina</taxon>
        <taxon>Agaricomycetes</taxon>
        <taxon>Agaricomycetidae</taxon>
        <taxon>Boletales</taxon>
        <taxon>Suillineae</taxon>
        <taxon>Suillaceae</taxon>
        <taxon>Suillus</taxon>
    </lineage>
</organism>
<evidence type="ECO:0000313" key="2">
    <source>
        <dbReference type="Proteomes" id="UP000054485"/>
    </source>
</evidence>
<protein>
    <submittedName>
        <fullName evidence="1">Uncharacterized protein</fullName>
    </submittedName>
</protein>
<name>A0A0D0AVF2_9AGAM</name>
<dbReference type="AlphaFoldDB" id="A0A0D0AVF2"/>
<evidence type="ECO:0000313" key="1">
    <source>
        <dbReference type="EMBL" id="KIK35863.1"/>
    </source>
</evidence>
<reference evidence="1 2" key="1">
    <citation type="submission" date="2014-04" db="EMBL/GenBank/DDBJ databases">
        <authorList>
            <consortium name="DOE Joint Genome Institute"/>
            <person name="Kuo A."/>
            <person name="Ruytinx J."/>
            <person name="Rineau F."/>
            <person name="Colpaert J."/>
            <person name="Kohler A."/>
            <person name="Nagy L.G."/>
            <person name="Floudas D."/>
            <person name="Copeland A."/>
            <person name="Barry K.W."/>
            <person name="Cichocki N."/>
            <person name="Veneault-Fourrey C."/>
            <person name="LaButti K."/>
            <person name="Lindquist E.A."/>
            <person name="Lipzen A."/>
            <person name="Lundell T."/>
            <person name="Morin E."/>
            <person name="Murat C."/>
            <person name="Sun H."/>
            <person name="Tunlid A."/>
            <person name="Henrissat B."/>
            <person name="Grigoriev I.V."/>
            <person name="Hibbett D.S."/>
            <person name="Martin F."/>
            <person name="Nordberg H.P."/>
            <person name="Cantor M.N."/>
            <person name="Hua S.X."/>
        </authorList>
    </citation>
    <scope>NUCLEOTIDE SEQUENCE [LARGE SCALE GENOMIC DNA]</scope>
    <source>
        <strain evidence="1 2">UH-Slu-Lm8-n1</strain>
    </source>
</reference>
<keyword evidence="2" id="KW-1185">Reference proteome</keyword>
<reference evidence="2" key="2">
    <citation type="submission" date="2015-01" db="EMBL/GenBank/DDBJ databases">
        <title>Evolutionary Origins and Diversification of the Mycorrhizal Mutualists.</title>
        <authorList>
            <consortium name="DOE Joint Genome Institute"/>
            <consortium name="Mycorrhizal Genomics Consortium"/>
            <person name="Kohler A."/>
            <person name="Kuo A."/>
            <person name="Nagy L.G."/>
            <person name="Floudas D."/>
            <person name="Copeland A."/>
            <person name="Barry K.W."/>
            <person name="Cichocki N."/>
            <person name="Veneault-Fourrey C."/>
            <person name="LaButti K."/>
            <person name="Lindquist E.A."/>
            <person name="Lipzen A."/>
            <person name="Lundell T."/>
            <person name="Morin E."/>
            <person name="Murat C."/>
            <person name="Riley R."/>
            <person name="Ohm R."/>
            <person name="Sun H."/>
            <person name="Tunlid A."/>
            <person name="Henrissat B."/>
            <person name="Grigoriev I.V."/>
            <person name="Hibbett D.S."/>
            <person name="Martin F."/>
        </authorList>
    </citation>
    <scope>NUCLEOTIDE SEQUENCE [LARGE SCALE GENOMIC DNA]</scope>
    <source>
        <strain evidence="2">UH-Slu-Lm8-n1</strain>
    </source>
</reference>
<dbReference type="Proteomes" id="UP000054485">
    <property type="component" value="Unassembled WGS sequence"/>
</dbReference>
<dbReference type="InParanoid" id="A0A0D0AVF2"/>
<accession>A0A0D0AVF2</accession>
<dbReference type="HOGENOM" id="CLU_2924273_0_0_1"/>